<dbReference type="Gene3D" id="3.20.20.140">
    <property type="entry name" value="Metal-dependent hydrolases"/>
    <property type="match status" value="1"/>
</dbReference>
<proteinExistence type="predicted"/>
<gene>
    <name evidence="2" type="ORF">GS424_015380</name>
</gene>
<dbReference type="SUPFAM" id="SSF51556">
    <property type="entry name" value="Metallo-dependent hydrolases"/>
    <property type="match status" value="1"/>
</dbReference>
<evidence type="ECO:0000259" key="1">
    <source>
        <dbReference type="Pfam" id="PF07969"/>
    </source>
</evidence>
<dbReference type="GO" id="GO:0016810">
    <property type="term" value="F:hydrolase activity, acting on carbon-nitrogen (but not peptide) bonds"/>
    <property type="evidence" value="ECO:0007669"/>
    <property type="project" value="InterPro"/>
</dbReference>
<evidence type="ECO:0000313" key="3">
    <source>
        <dbReference type="Proteomes" id="UP000478463"/>
    </source>
</evidence>
<organism evidence="2 3">
    <name type="scientific">Eggerthella guodeyinii</name>
    <dbReference type="NCBI Taxonomy" id="2690837"/>
    <lineage>
        <taxon>Bacteria</taxon>
        <taxon>Bacillati</taxon>
        <taxon>Actinomycetota</taxon>
        <taxon>Coriobacteriia</taxon>
        <taxon>Eggerthellales</taxon>
        <taxon>Eggerthellaceae</taxon>
        <taxon>Eggerthella</taxon>
    </lineage>
</organism>
<protein>
    <submittedName>
        <fullName evidence="2">Amidohydrolase</fullName>
    </submittedName>
</protein>
<sequence>MTTLFHNATFYTMVAEDDRAEALVVADDGTLAFVGPLDEARRQAPDAEAVDLQEATVLPGLIDPHGHFGGSMQYVLYADLSLCTSFEDIQRVIREFIAARNVGPDGVVMATGYDQNELAEGHHPNKSVLDAVSTEVPILAVHASNHMAVANSLLLDMAGIDASTPDPEGGRYGRVAGTQEPDGYAEEPAAVNALYAVTQPRMNLDLNAIADDMQLVYLEHGITTCQDGATPASMAELLRGMAESGKLKLDVVAYPMHGEDVDAMLEQYAAYDGPTYRGHLRIGGLKMFLDGSPQGMTAWMTEPYVSGPEGEDDWVAYGTMTDEDAIAFAKKAIDGGHQLLCHTNGDAAGDQLLRVYAAALDASDNPRKHELRPVMIHCQTMRPNQYERMAELHMVPSIFSSHIWYWGDVHLKNFGPVRGGRISACGDALRAGLPFTLHTDTPVLRPNLLEAAWCAVNRVTKKGVQLDEDQKVGVYDALRAITVNGAYQYGEEDRKGTLEAGKLADLAILDRDPFAIDPADLRDVTVIATIKEGEQVYAHE</sequence>
<dbReference type="PANTHER" id="PTHR22642:SF2">
    <property type="entry name" value="PROTEIN LONG AFTER FAR-RED 3"/>
    <property type="match status" value="1"/>
</dbReference>
<dbReference type="SUPFAM" id="SSF51338">
    <property type="entry name" value="Composite domain of metallo-dependent hydrolases"/>
    <property type="match status" value="1"/>
</dbReference>
<dbReference type="InterPro" id="IPR013108">
    <property type="entry name" value="Amidohydro_3"/>
</dbReference>
<dbReference type="Proteomes" id="UP000478463">
    <property type="component" value="Chromosome"/>
</dbReference>
<dbReference type="EMBL" id="CP063310">
    <property type="protein sequence ID" value="QOS67865.1"/>
    <property type="molecule type" value="Genomic_DNA"/>
</dbReference>
<dbReference type="KEGG" id="egd:GS424_015380"/>
<dbReference type="Gene3D" id="3.10.310.70">
    <property type="match status" value="1"/>
</dbReference>
<accession>A0A6L7IP18</accession>
<dbReference type="Pfam" id="PF07969">
    <property type="entry name" value="Amidohydro_3"/>
    <property type="match status" value="1"/>
</dbReference>
<dbReference type="Gene3D" id="2.30.40.10">
    <property type="entry name" value="Urease, subunit C, domain 1"/>
    <property type="match status" value="1"/>
</dbReference>
<name>A0A6L7IP18_9ACTN</name>
<keyword evidence="2" id="KW-0378">Hydrolase</keyword>
<feature type="domain" description="Amidohydrolase 3" evidence="1">
    <location>
        <begin position="48"/>
        <end position="537"/>
    </location>
</feature>
<evidence type="ECO:0000313" key="2">
    <source>
        <dbReference type="EMBL" id="QOS67865.1"/>
    </source>
</evidence>
<dbReference type="InterPro" id="IPR032466">
    <property type="entry name" value="Metal_Hydrolase"/>
</dbReference>
<dbReference type="CDD" id="cd01300">
    <property type="entry name" value="YtcJ_like"/>
    <property type="match status" value="1"/>
</dbReference>
<dbReference type="InterPro" id="IPR033932">
    <property type="entry name" value="YtcJ-like"/>
</dbReference>
<dbReference type="PANTHER" id="PTHR22642">
    <property type="entry name" value="IMIDAZOLONEPROPIONASE"/>
    <property type="match status" value="1"/>
</dbReference>
<reference evidence="2 3" key="1">
    <citation type="submission" date="2020-10" db="EMBL/GenBank/DDBJ databases">
        <title>Eggerthella sp. nov., isolated from human feces.</title>
        <authorList>
            <person name="Yajun G."/>
        </authorList>
    </citation>
    <scope>NUCLEOTIDE SEQUENCE [LARGE SCALE GENOMIC DNA]</scope>
    <source>
        <strain evidence="2 3">HF-1101</strain>
    </source>
</reference>
<dbReference type="RefSeq" id="WP_160941330.1">
    <property type="nucleotide sequence ID" value="NZ_CP063310.1"/>
</dbReference>
<dbReference type="AlphaFoldDB" id="A0A6L7IP18"/>
<dbReference type="InterPro" id="IPR011059">
    <property type="entry name" value="Metal-dep_hydrolase_composite"/>
</dbReference>